<comment type="catalytic activity">
    <reaction evidence="8 9">
        <text>UTP + L-glutamine + ATP + H2O = CTP + L-glutamate + ADP + phosphate + 2 H(+)</text>
        <dbReference type="Rhea" id="RHEA:26426"/>
        <dbReference type="ChEBI" id="CHEBI:15377"/>
        <dbReference type="ChEBI" id="CHEBI:15378"/>
        <dbReference type="ChEBI" id="CHEBI:29985"/>
        <dbReference type="ChEBI" id="CHEBI:30616"/>
        <dbReference type="ChEBI" id="CHEBI:37563"/>
        <dbReference type="ChEBI" id="CHEBI:43474"/>
        <dbReference type="ChEBI" id="CHEBI:46398"/>
        <dbReference type="ChEBI" id="CHEBI:58359"/>
        <dbReference type="ChEBI" id="CHEBI:456216"/>
        <dbReference type="EC" id="6.3.4.2"/>
    </reaction>
</comment>
<dbReference type="InterPro" id="IPR027417">
    <property type="entry name" value="P-loop_NTPase"/>
</dbReference>
<dbReference type="Proteomes" id="UP000596742">
    <property type="component" value="Unassembled WGS sequence"/>
</dbReference>
<dbReference type="SMART" id="SM00175">
    <property type="entry name" value="RAB"/>
    <property type="match status" value="1"/>
</dbReference>
<dbReference type="GO" id="GO:0003924">
    <property type="term" value="F:GTPase activity"/>
    <property type="evidence" value="ECO:0007669"/>
    <property type="project" value="InterPro"/>
</dbReference>
<dbReference type="Pfam" id="PF06418">
    <property type="entry name" value="CTP_synth_N"/>
    <property type="match status" value="1"/>
</dbReference>
<dbReference type="OrthoDB" id="1739076at2759"/>
<organism evidence="13 14">
    <name type="scientific">Mytilus galloprovincialis</name>
    <name type="common">Mediterranean mussel</name>
    <dbReference type="NCBI Taxonomy" id="29158"/>
    <lineage>
        <taxon>Eukaryota</taxon>
        <taxon>Metazoa</taxon>
        <taxon>Spiralia</taxon>
        <taxon>Lophotrochozoa</taxon>
        <taxon>Mollusca</taxon>
        <taxon>Bivalvia</taxon>
        <taxon>Autobranchia</taxon>
        <taxon>Pteriomorphia</taxon>
        <taxon>Mytilida</taxon>
        <taxon>Mytiloidea</taxon>
        <taxon>Mytilidae</taxon>
        <taxon>Mytilinae</taxon>
        <taxon>Mytilus</taxon>
    </lineage>
</organism>
<dbReference type="GO" id="GO:0005524">
    <property type="term" value="F:ATP binding"/>
    <property type="evidence" value="ECO:0007669"/>
    <property type="project" value="UniProtKB-KW"/>
</dbReference>
<dbReference type="InterPro" id="IPR029062">
    <property type="entry name" value="Class_I_gatase-like"/>
</dbReference>
<dbReference type="FunFam" id="3.40.50.880:FF:000005">
    <property type="entry name" value="CTP synthase"/>
    <property type="match status" value="1"/>
</dbReference>
<comment type="pathway">
    <text evidence="1 9">Pyrimidine metabolism; CTP biosynthesis via de novo pathway; CTP from UDP: step 2/2.</text>
</comment>
<evidence type="ECO:0000256" key="7">
    <source>
        <dbReference type="ARBA" id="ARBA00022975"/>
    </source>
</evidence>
<evidence type="ECO:0000259" key="11">
    <source>
        <dbReference type="Pfam" id="PF00117"/>
    </source>
</evidence>
<keyword evidence="6 9" id="KW-0315">Glutamine amidotransferase</keyword>
<evidence type="ECO:0000256" key="1">
    <source>
        <dbReference type="ARBA" id="ARBA00005171"/>
    </source>
</evidence>
<keyword evidence="3 9" id="KW-0436">Ligase</keyword>
<evidence type="ECO:0000256" key="3">
    <source>
        <dbReference type="ARBA" id="ARBA00022598"/>
    </source>
</evidence>
<dbReference type="GO" id="GO:0044210">
    <property type="term" value="P:'de novo' CTP biosynthetic process"/>
    <property type="evidence" value="ECO:0007669"/>
    <property type="project" value="UniProtKB-UniRule"/>
</dbReference>
<dbReference type="CDD" id="cd01746">
    <property type="entry name" value="GATase1_CTP_Synthase"/>
    <property type="match status" value="1"/>
</dbReference>
<proteinExistence type="inferred from homology"/>
<evidence type="ECO:0000259" key="12">
    <source>
        <dbReference type="Pfam" id="PF06418"/>
    </source>
</evidence>
<keyword evidence="4 9" id="KW-0547">Nucleotide-binding</keyword>
<reference evidence="13" key="1">
    <citation type="submission" date="2018-11" db="EMBL/GenBank/DDBJ databases">
        <authorList>
            <person name="Alioto T."/>
            <person name="Alioto T."/>
        </authorList>
    </citation>
    <scope>NUCLEOTIDE SEQUENCE</scope>
</reference>
<evidence type="ECO:0000256" key="6">
    <source>
        <dbReference type="ARBA" id="ARBA00022962"/>
    </source>
</evidence>
<evidence type="ECO:0000256" key="5">
    <source>
        <dbReference type="ARBA" id="ARBA00022840"/>
    </source>
</evidence>
<dbReference type="InterPro" id="IPR004468">
    <property type="entry name" value="CTP_synthase"/>
</dbReference>
<dbReference type="PROSITE" id="PS51421">
    <property type="entry name" value="RAS"/>
    <property type="match status" value="1"/>
</dbReference>
<feature type="region of interest" description="Disordered" evidence="10">
    <location>
        <begin position="665"/>
        <end position="686"/>
    </location>
</feature>
<accession>A0A8B6CP36</accession>
<dbReference type="SMART" id="SM00174">
    <property type="entry name" value="RHO"/>
    <property type="match status" value="1"/>
</dbReference>
<dbReference type="NCBIfam" id="TIGR00337">
    <property type="entry name" value="PyrG"/>
    <property type="match status" value="1"/>
</dbReference>
<dbReference type="GO" id="GO:0003883">
    <property type="term" value="F:CTP synthase activity"/>
    <property type="evidence" value="ECO:0007669"/>
    <property type="project" value="UniProtKB-UniRule"/>
</dbReference>
<evidence type="ECO:0000256" key="8">
    <source>
        <dbReference type="ARBA" id="ARBA00047781"/>
    </source>
</evidence>
<dbReference type="SUPFAM" id="SSF52540">
    <property type="entry name" value="P-loop containing nucleoside triphosphate hydrolases"/>
    <property type="match status" value="2"/>
</dbReference>
<sequence>MSSPKLLRKISMSRQKPFKVAILGQNGVGKSAFTVRFLTRRFIGEYDPLLEKVYSCTKGVDGETVVFEVLDTAAQGEHSKLEENIKWADAFILIYSVTDEGSFQECSRLKFLINSYAKRQRKTSISLPDGSITTTPVFLVGNQNDRIHDRTITEEQGDQKSKEIGCASFYEISVRECVDSVGKIFTNLYRLCKKSKRTRQSVSRQLSLPSVIPEEVDKELNNLTLTRRRKGILKAMKYVLVSGGVISGIGKGVIASSLGMILKSCGVRVTSIKIDPYINIDAGTFSPYEHGEVFVLDDGGEVDLDLGNYERFLDITLHRDNNITTGKIYQHVINKERRGDYLGKTVQVVPHITDAIMDWVERVAKIPVDGDNQTPEVCIVELGGTIGDIEGMPFIEAFRQFFHFRIKREDYCLVHVSLVPQPQATGEQKTKPTQASVRELRGLGLSPDLIVCRSTLPIADPVKAKISLFCHVKPQQVFSIHDVSSLFRVPLLLHAQGVSKFLMEKLEINTSSSPFGSRMMMRWKDLSDRHDRLLKEVTIALVGKYTQLEDAYSSVIKSLQHSSLCVSHRLNLRCIEADHLEAAMMKENPSKYHDAWHQLVSANGVLVPGGFGKRGVEGKCLAANWARTNNKPFLGVCLGLQCAVIEYSRNVLGLEDAHSTEFNPKTKNPVVIDMPEHNTGQMGGTMRLGKRKTLFNTESSILRKLYGKQSFVEERHRHRYEVNPTVVSQLEGEGMKFVGRSEDGERMEIMELQGHPYYVGVQYHPEYLSRPMKPSAPYLGLLLASTGKLSTYVTRGFRLSPHLSYSEGNDEELDEEIAKLSIEKSDSVESTS</sequence>
<dbReference type="Pfam" id="PF00117">
    <property type="entry name" value="GATase"/>
    <property type="match status" value="1"/>
</dbReference>
<dbReference type="PRINTS" id="PR00449">
    <property type="entry name" value="RASTRNSFRMNG"/>
</dbReference>
<name>A0A8B6CP36_MYTGA</name>
<dbReference type="Gene3D" id="3.40.50.880">
    <property type="match status" value="1"/>
</dbReference>
<evidence type="ECO:0000313" key="13">
    <source>
        <dbReference type="EMBL" id="VDI07954.1"/>
    </source>
</evidence>
<dbReference type="EMBL" id="UYJE01002115">
    <property type="protein sequence ID" value="VDI07954.1"/>
    <property type="molecule type" value="Genomic_DNA"/>
</dbReference>
<dbReference type="EC" id="6.3.4.2" evidence="9"/>
<keyword evidence="7 9" id="KW-0665">Pyrimidine biosynthesis</keyword>
<dbReference type="GO" id="GO:0019856">
    <property type="term" value="P:pyrimidine nucleobase biosynthetic process"/>
    <property type="evidence" value="ECO:0007669"/>
    <property type="project" value="TreeGrafter"/>
</dbReference>
<comment type="similarity">
    <text evidence="2 9">Belongs to the CTP synthase family.</text>
</comment>
<comment type="caution">
    <text evidence="13">The sequence shown here is derived from an EMBL/GenBank/DDBJ whole genome shotgun (WGS) entry which is preliminary data.</text>
</comment>
<dbReference type="InterPro" id="IPR017456">
    <property type="entry name" value="CTP_synthase_N"/>
</dbReference>
<dbReference type="InterPro" id="IPR033828">
    <property type="entry name" value="GATase1_CTP_Synthase"/>
</dbReference>
<dbReference type="NCBIfam" id="NF003792">
    <property type="entry name" value="PRK05380.1"/>
    <property type="match status" value="1"/>
</dbReference>
<dbReference type="AlphaFoldDB" id="A0A8B6CP36"/>
<evidence type="ECO:0000256" key="9">
    <source>
        <dbReference type="RuleBase" id="RU810713"/>
    </source>
</evidence>
<evidence type="ECO:0000256" key="2">
    <source>
        <dbReference type="ARBA" id="ARBA00007533"/>
    </source>
</evidence>
<protein>
    <recommendedName>
        <fullName evidence="9">CTP synthase</fullName>
        <ecNumber evidence="9">6.3.4.2</ecNumber>
    </recommendedName>
    <alternativeName>
        <fullName evidence="9">UTP--ammonia ligase</fullName>
    </alternativeName>
</protein>
<evidence type="ECO:0000256" key="4">
    <source>
        <dbReference type="ARBA" id="ARBA00022741"/>
    </source>
</evidence>
<dbReference type="PROSITE" id="PS51419">
    <property type="entry name" value="RAB"/>
    <property type="match status" value="1"/>
</dbReference>
<feature type="domain" description="Glutamine amidotransferase" evidence="11">
    <location>
        <begin position="549"/>
        <end position="775"/>
    </location>
</feature>
<keyword evidence="5 9" id="KW-0067">ATP-binding</keyword>
<dbReference type="Gene3D" id="3.40.50.300">
    <property type="entry name" value="P-loop containing nucleotide triphosphate hydrolases"/>
    <property type="match status" value="2"/>
</dbReference>
<dbReference type="InterPro" id="IPR017926">
    <property type="entry name" value="GATASE"/>
</dbReference>
<evidence type="ECO:0000313" key="14">
    <source>
        <dbReference type="Proteomes" id="UP000596742"/>
    </source>
</evidence>
<dbReference type="UniPathway" id="UPA00159">
    <property type="reaction ID" value="UER00277"/>
</dbReference>
<dbReference type="InterPro" id="IPR001806">
    <property type="entry name" value="Small_GTPase"/>
</dbReference>
<comment type="function">
    <text evidence="9">Catalyzes the ATP-dependent amination of UTP to CTP with either L-glutamine or ammonia as the source of nitrogen.</text>
</comment>
<dbReference type="GO" id="GO:0097268">
    <property type="term" value="C:cytoophidium"/>
    <property type="evidence" value="ECO:0007669"/>
    <property type="project" value="TreeGrafter"/>
</dbReference>
<dbReference type="GO" id="GO:0042802">
    <property type="term" value="F:identical protein binding"/>
    <property type="evidence" value="ECO:0007669"/>
    <property type="project" value="TreeGrafter"/>
</dbReference>
<dbReference type="CDD" id="cd03113">
    <property type="entry name" value="CTPS_N"/>
    <property type="match status" value="1"/>
</dbReference>
<dbReference type="Pfam" id="PF00071">
    <property type="entry name" value="Ras"/>
    <property type="match status" value="1"/>
</dbReference>
<feature type="domain" description="CTP synthase N-terminal" evidence="12">
    <location>
        <begin position="237"/>
        <end position="508"/>
    </location>
</feature>
<dbReference type="PANTHER" id="PTHR11550:SF0">
    <property type="entry name" value="CTP SYNTHASE-RELATED"/>
    <property type="match status" value="1"/>
</dbReference>
<evidence type="ECO:0000256" key="10">
    <source>
        <dbReference type="SAM" id="MobiDB-lite"/>
    </source>
</evidence>
<dbReference type="FunFam" id="3.40.50.300:FF:000207">
    <property type="entry name" value="CTP synthase"/>
    <property type="match status" value="1"/>
</dbReference>
<dbReference type="PANTHER" id="PTHR11550">
    <property type="entry name" value="CTP SYNTHASE"/>
    <property type="match status" value="1"/>
</dbReference>
<dbReference type="SMART" id="SM00173">
    <property type="entry name" value="RAS"/>
    <property type="match status" value="1"/>
</dbReference>
<gene>
    <name evidence="13" type="ORF">MGAL_10B083996</name>
</gene>
<dbReference type="PROSITE" id="PS51273">
    <property type="entry name" value="GATASE_TYPE_1"/>
    <property type="match status" value="1"/>
</dbReference>
<dbReference type="SUPFAM" id="SSF52317">
    <property type="entry name" value="Class I glutamine amidotransferase-like"/>
    <property type="match status" value="1"/>
</dbReference>
<keyword evidence="14" id="KW-1185">Reference proteome</keyword>
<dbReference type="GO" id="GO:0005737">
    <property type="term" value="C:cytoplasm"/>
    <property type="evidence" value="ECO:0007669"/>
    <property type="project" value="TreeGrafter"/>
</dbReference>
<dbReference type="GO" id="GO:0005525">
    <property type="term" value="F:GTP binding"/>
    <property type="evidence" value="ECO:0007669"/>
    <property type="project" value="InterPro"/>
</dbReference>